<dbReference type="EMBL" id="JAAIUW010000007">
    <property type="protein sequence ID" value="KAF7822908.1"/>
    <property type="molecule type" value="Genomic_DNA"/>
</dbReference>
<reference evidence="2" key="1">
    <citation type="submission" date="2020-09" db="EMBL/GenBank/DDBJ databases">
        <title>Genome-Enabled Discovery of Anthraquinone Biosynthesis in Senna tora.</title>
        <authorList>
            <person name="Kang S.-H."/>
            <person name="Pandey R.P."/>
            <person name="Lee C.-M."/>
            <person name="Sim J.-S."/>
            <person name="Jeong J.-T."/>
            <person name="Choi B.-S."/>
            <person name="Jung M."/>
            <person name="Ginzburg D."/>
            <person name="Zhao K."/>
            <person name="Won S.Y."/>
            <person name="Oh T.-J."/>
            <person name="Yu Y."/>
            <person name="Kim N.-H."/>
            <person name="Lee O.R."/>
            <person name="Lee T.-H."/>
            <person name="Bashyal P."/>
            <person name="Kim T.-S."/>
            <person name="Lee W.-H."/>
            <person name="Kawkins C."/>
            <person name="Kim C.-K."/>
            <person name="Kim J.S."/>
            <person name="Ahn B.O."/>
            <person name="Rhee S.Y."/>
            <person name="Sohng J.K."/>
        </authorList>
    </citation>
    <scope>NUCLEOTIDE SEQUENCE</scope>
    <source>
        <tissue evidence="2">Leaf</tissue>
    </source>
</reference>
<evidence type="ECO:0000256" key="1">
    <source>
        <dbReference type="SAM" id="MobiDB-lite"/>
    </source>
</evidence>
<evidence type="ECO:0000313" key="3">
    <source>
        <dbReference type="Proteomes" id="UP000634136"/>
    </source>
</evidence>
<comment type="caution">
    <text evidence="2">The sequence shown here is derived from an EMBL/GenBank/DDBJ whole genome shotgun (WGS) entry which is preliminary data.</text>
</comment>
<dbReference type="AlphaFoldDB" id="A0A834TIU8"/>
<name>A0A834TIU8_9FABA</name>
<dbReference type="Proteomes" id="UP000634136">
    <property type="component" value="Unassembled WGS sequence"/>
</dbReference>
<gene>
    <name evidence="2" type="ORF">G2W53_021052</name>
</gene>
<evidence type="ECO:0000313" key="2">
    <source>
        <dbReference type="EMBL" id="KAF7822908.1"/>
    </source>
</evidence>
<proteinExistence type="predicted"/>
<feature type="compositionally biased region" description="Low complexity" evidence="1">
    <location>
        <begin position="49"/>
        <end position="62"/>
    </location>
</feature>
<sequence>MSPAPNTHPSRTHTTYSPKPSFSSPSSQTPHESHSTLPPHVTSPANYANHSDSSNPSNSETSLCQSPIPFPGSTEHIDPLVVPGGPSPDDVDLAAAQGGGFGDADTCGGVEEGGDSVIGGVLEHDFVEEGGLAVAAGAAVLGVLVVVEGVVGGLYEVAAAKDELAEIQVERLKQAFPILASQEFGPCRMGLGLGFGGRHDNNGTELQRGATKVVWCGVWRWDLVWKMRIEIGPLASQRREGRRRLLHEKISARVRLTPTVLYSKLLAKPSQRKDFLKQPIHLHQISFTLQNIVDETFRVRFKYNFPEPQLISTLEPFESTPSFSLNDRTPIKISDDASKPLPIVIANKRSTLSFLVILAGTVRIDFEPPITRFNPGHQHLTAISRPSVQFENLLGTIVLLDIPQHASMSIERPHKIILERRLIPPVPEHPHTSTPRLHPVHPFRSTKISLRIVLNPSQKGAANFFFRYTTIQELDVFLLNKRKPNLCYQVISSPFLLSIKGAKELSSHASELLLLLDPLPSVITKHSDSVPSSAGYGFDMIISRVPIPLTKPLTTRLLVPKELFLLKHFGQLFLQVHLKPLQERVRSLTQMLLNPIDPSQQLSLSLANVPKHIHIPLANFRRKIRDIGVPVRITNPVFLNETLKIPMKHPSNFKAKGPITPPWNITKEIHQERENSNF</sequence>
<accession>A0A834TIU8</accession>
<organism evidence="2 3">
    <name type="scientific">Senna tora</name>
    <dbReference type="NCBI Taxonomy" id="362788"/>
    <lineage>
        <taxon>Eukaryota</taxon>
        <taxon>Viridiplantae</taxon>
        <taxon>Streptophyta</taxon>
        <taxon>Embryophyta</taxon>
        <taxon>Tracheophyta</taxon>
        <taxon>Spermatophyta</taxon>
        <taxon>Magnoliopsida</taxon>
        <taxon>eudicotyledons</taxon>
        <taxon>Gunneridae</taxon>
        <taxon>Pentapetalae</taxon>
        <taxon>rosids</taxon>
        <taxon>fabids</taxon>
        <taxon>Fabales</taxon>
        <taxon>Fabaceae</taxon>
        <taxon>Caesalpinioideae</taxon>
        <taxon>Cassia clade</taxon>
        <taxon>Senna</taxon>
    </lineage>
</organism>
<feature type="compositionally biased region" description="Polar residues" evidence="1">
    <location>
        <begin position="1"/>
        <end position="13"/>
    </location>
</feature>
<keyword evidence="3" id="KW-1185">Reference proteome</keyword>
<protein>
    <submittedName>
        <fullName evidence="2">Uncharacterized protein</fullName>
    </submittedName>
</protein>
<feature type="compositionally biased region" description="Low complexity" evidence="1">
    <location>
        <begin position="14"/>
        <end position="30"/>
    </location>
</feature>
<feature type="region of interest" description="Disordered" evidence="1">
    <location>
        <begin position="1"/>
        <end position="78"/>
    </location>
</feature>